<dbReference type="RefSeq" id="WP_151159336.1">
    <property type="nucleotide sequence ID" value="NZ_JACHIL010000002.1"/>
</dbReference>
<protein>
    <submittedName>
        <fullName evidence="1">Uncharacterized protein</fullName>
    </submittedName>
</protein>
<name>A0A7W8AHR5_9HYPH</name>
<comment type="caution">
    <text evidence="1">The sequence shown here is derived from an EMBL/GenBank/DDBJ whole genome shotgun (WGS) entry which is preliminary data.</text>
</comment>
<evidence type="ECO:0000313" key="1">
    <source>
        <dbReference type="EMBL" id="MBB5090621.1"/>
    </source>
</evidence>
<organism evidence="1 2">
    <name type="scientific">Pseudochrobactrum saccharolyticum</name>
    <dbReference type="NCBI Taxonomy" id="354352"/>
    <lineage>
        <taxon>Bacteria</taxon>
        <taxon>Pseudomonadati</taxon>
        <taxon>Pseudomonadota</taxon>
        <taxon>Alphaproteobacteria</taxon>
        <taxon>Hyphomicrobiales</taxon>
        <taxon>Brucellaceae</taxon>
        <taxon>Pseudochrobactrum</taxon>
    </lineage>
</organism>
<dbReference type="Proteomes" id="UP000531231">
    <property type="component" value="Unassembled WGS sequence"/>
</dbReference>
<proteinExistence type="predicted"/>
<reference evidence="1 2" key="1">
    <citation type="submission" date="2020-08" db="EMBL/GenBank/DDBJ databases">
        <title>Genomic Encyclopedia of Type Strains, Phase IV (KMG-IV): sequencing the most valuable type-strain genomes for metagenomic binning, comparative biology and taxonomic classification.</title>
        <authorList>
            <person name="Goeker M."/>
        </authorList>
    </citation>
    <scope>NUCLEOTIDE SEQUENCE [LARGE SCALE GENOMIC DNA]</scope>
    <source>
        <strain evidence="1 2">DSM 25620</strain>
    </source>
</reference>
<evidence type="ECO:0000313" key="2">
    <source>
        <dbReference type="Proteomes" id="UP000531231"/>
    </source>
</evidence>
<gene>
    <name evidence="1" type="ORF">HNQ68_001145</name>
</gene>
<dbReference type="EMBL" id="JACHIL010000002">
    <property type="protein sequence ID" value="MBB5090621.1"/>
    <property type="molecule type" value="Genomic_DNA"/>
</dbReference>
<keyword evidence="2" id="KW-1185">Reference proteome</keyword>
<sequence>MMFGQLSYVLRFNHALAMLGVNPQHINETIRQSAQISGKEFGATPQEMALVLASQLPLEYTIQLDPRTAMKWIRKRKINPRNPNVKNALFALNWAKLVDY</sequence>
<dbReference type="AlphaFoldDB" id="A0A7W8AHR5"/>
<accession>A0A7W8AHR5</accession>